<dbReference type="AlphaFoldDB" id="A0A5R8WKC6"/>
<dbReference type="InterPro" id="IPR023865">
    <property type="entry name" value="Aliphatic_acid_kinase_CS"/>
</dbReference>
<comment type="function">
    <text evidence="6">Catalyzes the formation of acetyl phosphate from acetate and ATP. Can also catalyze the reverse reaction.</text>
</comment>
<dbReference type="PANTHER" id="PTHR21060:SF15">
    <property type="entry name" value="ACETATE KINASE-RELATED"/>
    <property type="match status" value="1"/>
</dbReference>
<keyword evidence="6" id="KW-0460">Magnesium</keyword>
<dbReference type="PRINTS" id="PR00471">
    <property type="entry name" value="ACETATEKNASE"/>
</dbReference>
<evidence type="ECO:0000256" key="4">
    <source>
        <dbReference type="ARBA" id="ARBA00022777"/>
    </source>
</evidence>
<dbReference type="CDD" id="cd24010">
    <property type="entry name" value="ASKHA_NBD_AcK_PK"/>
    <property type="match status" value="1"/>
</dbReference>
<dbReference type="GO" id="GO:0006083">
    <property type="term" value="P:acetate metabolic process"/>
    <property type="evidence" value="ECO:0007669"/>
    <property type="project" value="TreeGrafter"/>
</dbReference>
<dbReference type="GO" id="GO:0000287">
    <property type="term" value="F:magnesium ion binding"/>
    <property type="evidence" value="ECO:0007669"/>
    <property type="project" value="UniProtKB-UniRule"/>
</dbReference>
<evidence type="ECO:0000313" key="9">
    <source>
        <dbReference type="Proteomes" id="UP000305517"/>
    </source>
</evidence>
<feature type="binding site" evidence="6">
    <location>
        <position position="7"/>
    </location>
    <ligand>
        <name>Mg(2+)</name>
        <dbReference type="ChEBI" id="CHEBI:18420"/>
    </ligand>
</feature>
<reference evidence="8 9" key="1">
    <citation type="submission" date="2019-05" db="EMBL/GenBank/DDBJ databases">
        <title>Hymenobacter edaphi sp. nov., isolated from abandoned arsenic-contaminated farmland soil.</title>
        <authorList>
            <person name="Nie L."/>
        </authorList>
    </citation>
    <scope>NUCLEOTIDE SEQUENCE [LARGE SCALE GENOMIC DNA]</scope>
    <source>
        <strain evidence="8 9">1-3-3-8</strain>
    </source>
</reference>
<evidence type="ECO:0000256" key="2">
    <source>
        <dbReference type="ARBA" id="ARBA00022679"/>
    </source>
</evidence>
<dbReference type="GO" id="GO:0008776">
    <property type="term" value="F:acetate kinase activity"/>
    <property type="evidence" value="ECO:0007669"/>
    <property type="project" value="UniProtKB-UniRule"/>
</dbReference>
<feature type="binding site" evidence="6">
    <location>
        <begin position="332"/>
        <end position="336"/>
    </location>
    <ligand>
        <name>ATP</name>
        <dbReference type="ChEBI" id="CHEBI:30616"/>
    </ligand>
</feature>
<evidence type="ECO:0000256" key="6">
    <source>
        <dbReference type="HAMAP-Rule" id="MF_00020"/>
    </source>
</evidence>
<comment type="similarity">
    <text evidence="1 6 7">Belongs to the acetokinase family.</text>
</comment>
<dbReference type="EC" id="2.7.2.1" evidence="6"/>
<comment type="pathway">
    <text evidence="6">Metabolic intermediate biosynthesis; acetyl-CoA biosynthesis; acetyl-CoA from acetate: step 1/2.</text>
</comment>
<feature type="binding site" evidence="6">
    <location>
        <begin position="284"/>
        <end position="286"/>
    </location>
    <ligand>
        <name>ATP</name>
        <dbReference type="ChEBI" id="CHEBI:30616"/>
    </ligand>
</feature>
<dbReference type="EMBL" id="VAJM01000013">
    <property type="protein sequence ID" value="TLM89469.1"/>
    <property type="molecule type" value="Genomic_DNA"/>
</dbReference>
<keyword evidence="2 6" id="KW-0808">Transferase</keyword>
<evidence type="ECO:0000313" key="8">
    <source>
        <dbReference type="EMBL" id="TLM89469.1"/>
    </source>
</evidence>
<dbReference type="OrthoDB" id="9802453at2"/>
<dbReference type="Proteomes" id="UP000305517">
    <property type="component" value="Unassembled WGS sequence"/>
</dbReference>
<keyword evidence="4 6" id="KW-0418">Kinase</keyword>
<keyword evidence="6" id="KW-0963">Cytoplasm</keyword>
<comment type="cofactor">
    <cofactor evidence="6">
        <name>Mg(2+)</name>
        <dbReference type="ChEBI" id="CHEBI:18420"/>
    </cofactor>
    <cofactor evidence="6">
        <name>Mn(2+)</name>
        <dbReference type="ChEBI" id="CHEBI:29035"/>
    </cofactor>
    <text evidence="6">Mg(2+). Can also accept Mn(2+).</text>
</comment>
<feature type="site" description="Transition state stabilizer" evidence="6">
    <location>
        <position position="243"/>
    </location>
</feature>
<dbReference type="HAMAP" id="MF_00020">
    <property type="entry name" value="Acetate_kinase"/>
    <property type="match status" value="1"/>
</dbReference>
<feature type="active site" description="Proton donor/acceptor" evidence="6">
    <location>
        <position position="152"/>
    </location>
</feature>
<comment type="catalytic activity">
    <reaction evidence="6">
        <text>acetate + ATP = acetyl phosphate + ADP</text>
        <dbReference type="Rhea" id="RHEA:11352"/>
        <dbReference type="ChEBI" id="CHEBI:22191"/>
        <dbReference type="ChEBI" id="CHEBI:30089"/>
        <dbReference type="ChEBI" id="CHEBI:30616"/>
        <dbReference type="ChEBI" id="CHEBI:456216"/>
        <dbReference type="EC" id="2.7.2.1"/>
    </reaction>
</comment>
<feature type="binding site" evidence="6">
    <location>
        <position position="95"/>
    </location>
    <ligand>
        <name>substrate</name>
    </ligand>
</feature>
<dbReference type="NCBIfam" id="TIGR00016">
    <property type="entry name" value="ackA"/>
    <property type="match status" value="1"/>
</dbReference>
<dbReference type="GO" id="GO:0006085">
    <property type="term" value="P:acetyl-CoA biosynthetic process"/>
    <property type="evidence" value="ECO:0007669"/>
    <property type="project" value="UniProtKB-UniRule"/>
</dbReference>
<dbReference type="PROSITE" id="PS01076">
    <property type="entry name" value="ACETATE_KINASE_2"/>
    <property type="match status" value="1"/>
</dbReference>
<feature type="binding site" evidence="6">
    <location>
        <begin position="210"/>
        <end position="214"/>
    </location>
    <ligand>
        <name>ATP</name>
        <dbReference type="ChEBI" id="CHEBI:30616"/>
    </ligand>
</feature>
<dbReference type="InterPro" id="IPR043129">
    <property type="entry name" value="ATPase_NBD"/>
</dbReference>
<evidence type="ECO:0000256" key="7">
    <source>
        <dbReference type="RuleBase" id="RU003835"/>
    </source>
</evidence>
<evidence type="ECO:0000256" key="5">
    <source>
        <dbReference type="ARBA" id="ARBA00022840"/>
    </source>
</evidence>
<comment type="subunit">
    <text evidence="6">Homodimer.</text>
</comment>
<dbReference type="UniPathway" id="UPA00340">
    <property type="reaction ID" value="UER00458"/>
</dbReference>
<dbReference type="InterPro" id="IPR000890">
    <property type="entry name" value="Aliphatic_acid_kin_short-chain"/>
</dbReference>
<organism evidence="8 9">
    <name type="scientific">Hymenobacter jeollabukensis</name>
    <dbReference type="NCBI Taxonomy" id="2025313"/>
    <lineage>
        <taxon>Bacteria</taxon>
        <taxon>Pseudomonadati</taxon>
        <taxon>Bacteroidota</taxon>
        <taxon>Cytophagia</taxon>
        <taxon>Cytophagales</taxon>
        <taxon>Hymenobacteraceae</taxon>
        <taxon>Hymenobacter</taxon>
    </lineage>
</organism>
<dbReference type="GO" id="GO:0005524">
    <property type="term" value="F:ATP binding"/>
    <property type="evidence" value="ECO:0007669"/>
    <property type="project" value="UniProtKB-KW"/>
</dbReference>
<dbReference type="InterPro" id="IPR004372">
    <property type="entry name" value="Ac/propionate_kinase"/>
</dbReference>
<dbReference type="GO" id="GO:0005737">
    <property type="term" value="C:cytoplasm"/>
    <property type="evidence" value="ECO:0007669"/>
    <property type="project" value="UniProtKB-SubCell"/>
</dbReference>
<dbReference type="Pfam" id="PF00871">
    <property type="entry name" value="Acetate_kinase"/>
    <property type="match status" value="1"/>
</dbReference>
<evidence type="ECO:0000256" key="1">
    <source>
        <dbReference type="ARBA" id="ARBA00008748"/>
    </source>
</evidence>
<comment type="subcellular location">
    <subcellularLocation>
        <location evidence="6">Cytoplasm</location>
    </subcellularLocation>
</comment>
<proteinExistence type="inferred from homology"/>
<protein>
    <recommendedName>
        <fullName evidence="6">Acetate kinase</fullName>
        <ecNumber evidence="6">2.7.2.1</ecNumber>
    </recommendedName>
    <alternativeName>
        <fullName evidence="6">Acetokinase</fullName>
    </alternativeName>
</protein>
<sequence length="402" mass="42603">MNIFVVNSGSSSIKYQLFRWPAEQPVCAGLVERLGLPDSVITHTVFGAEGEPQRQQRTLALPDHAAGLREVVGLLTAAGTGVIQDPGDIRVIGHRVVHGGEKFAATTLIEAAVKAEIKALFALAPLHNPANYLGIEVCEELFPAARQVAVFDTAFHQTLPEYAFRYALPAALYHEQGIRVYGFHGTSHQYVAGQAAAYLQKPDARLVTVHLGNGCSMAAVHAGRCLDTSMGFGPLSGLVMGTRSGDLDPSVIFYLTGQLGYSVDEVSALLNKQSGMLGLTGHSDMRDVGAAVAAGDPEATLALALYAYRIKKYLGAYAAVLGGLDAVVFTAGVGENDAAVRRLACAGLEFLGVQVDEARNAVRSRELREISPAGAAVKVLVVPTNEELEIARQCAALLEVRL</sequence>
<comment type="caution">
    <text evidence="8">The sequence shown here is derived from an EMBL/GenBank/DDBJ whole genome shotgun (WGS) entry which is preliminary data.</text>
</comment>
<keyword evidence="5 6" id="KW-0067">ATP-binding</keyword>
<gene>
    <name evidence="6" type="primary">ackA</name>
    <name evidence="8" type="ORF">FDY95_20570</name>
</gene>
<dbReference type="PIRSF" id="PIRSF000722">
    <property type="entry name" value="Acetate_prop_kin"/>
    <property type="match status" value="1"/>
</dbReference>
<dbReference type="RefSeq" id="WP_138080493.1">
    <property type="nucleotide sequence ID" value="NZ_VAJM01000013.1"/>
</dbReference>
<dbReference type="PANTHER" id="PTHR21060">
    <property type="entry name" value="ACETATE KINASE"/>
    <property type="match status" value="1"/>
</dbReference>
<name>A0A5R8WKC6_9BACT</name>
<accession>A0A5R8WKC6</accession>
<keyword evidence="3 6" id="KW-0547">Nucleotide-binding</keyword>
<dbReference type="SUPFAM" id="SSF53067">
    <property type="entry name" value="Actin-like ATPase domain"/>
    <property type="match status" value="2"/>
</dbReference>
<dbReference type="Gene3D" id="3.30.420.40">
    <property type="match status" value="2"/>
</dbReference>
<evidence type="ECO:0000256" key="3">
    <source>
        <dbReference type="ARBA" id="ARBA00022741"/>
    </source>
</evidence>
<feature type="site" description="Transition state stabilizer" evidence="6">
    <location>
        <position position="184"/>
    </location>
</feature>
<feature type="binding site" evidence="6">
    <location>
        <position position="386"/>
    </location>
    <ligand>
        <name>Mg(2+)</name>
        <dbReference type="ChEBI" id="CHEBI:18420"/>
    </ligand>
</feature>
<keyword evidence="6" id="KW-0479">Metal-binding</keyword>
<keyword evidence="9" id="KW-1185">Reference proteome</keyword>
<feature type="binding site" evidence="6">
    <location>
        <position position="14"/>
    </location>
    <ligand>
        <name>ATP</name>
        <dbReference type="ChEBI" id="CHEBI:30616"/>
    </ligand>
</feature>